<dbReference type="Gene3D" id="3.60.15.10">
    <property type="entry name" value="Ribonuclease Z/Hydroxyacylglutathione hydrolase-like"/>
    <property type="match status" value="1"/>
</dbReference>
<accession>A0ABR4GZ21</accession>
<evidence type="ECO:0000313" key="3">
    <source>
        <dbReference type="EMBL" id="KAL2808450.1"/>
    </source>
</evidence>
<dbReference type="SUPFAM" id="SSF56281">
    <property type="entry name" value="Metallo-hydrolase/oxidoreductase"/>
    <property type="match status" value="1"/>
</dbReference>
<sequence length="159" mass="17789">MLFSKVFTLLPLLPTLTAAATLLSSFTNTTLLPRRTTRKRHPVPQPSLLPRNIQPPSIPYFQDQCITRQLYPALFTFPSMFVPAFSPFQNLFFIGHSGVSAWAYNTTEGLVVIDSLNNADEVQAILLSGLESFGFRGENIKHLVITHEHVDHYGGALYL</sequence>
<organism evidence="3 4">
    <name type="scientific">Aspergillus granulosus</name>
    <dbReference type="NCBI Taxonomy" id="176169"/>
    <lineage>
        <taxon>Eukaryota</taxon>
        <taxon>Fungi</taxon>
        <taxon>Dikarya</taxon>
        <taxon>Ascomycota</taxon>
        <taxon>Pezizomycotina</taxon>
        <taxon>Eurotiomycetes</taxon>
        <taxon>Eurotiomycetidae</taxon>
        <taxon>Eurotiales</taxon>
        <taxon>Aspergillaceae</taxon>
        <taxon>Aspergillus</taxon>
        <taxon>Aspergillus subgen. Nidulantes</taxon>
    </lineage>
</organism>
<dbReference type="Pfam" id="PF00753">
    <property type="entry name" value="Lactamase_B"/>
    <property type="match status" value="1"/>
</dbReference>
<feature type="domain" description="Metallo-beta-lactamase" evidence="2">
    <location>
        <begin position="97"/>
        <end position="159"/>
    </location>
</feature>
<dbReference type="InterPro" id="IPR001279">
    <property type="entry name" value="Metallo-B-lactamas"/>
</dbReference>
<evidence type="ECO:0000313" key="4">
    <source>
        <dbReference type="Proteomes" id="UP001610334"/>
    </source>
</evidence>
<reference evidence="3 4" key="1">
    <citation type="submission" date="2024-07" db="EMBL/GenBank/DDBJ databases">
        <title>Section-level genome sequencing and comparative genomics of Aspergillus sections Usti and Cavernicolus.</title>
        <authorList>
            <consortium name="Lawrence Berkeley National Laboratory"/>
            <person name="Nybo J.L."/>
            <person name="Vesth T.C."/>
            <person name="Theobald S."/>
            <person name="Frisvad J.C."/>
            <person name="Larsen T.O."/>
            <person name="Kjaerboelling I."/>
            <person name="Rothschild-Mancinelli K."/>
            <person name="Lyhne E.K."/>
            <person name="Kogle M.E."/>
            <person name="Barry K."/>
            <person name="Clum A."/>
            <person name="Na H."/>
            <person name="Ledsgaard L."/>
            <person name="Lin J."/>
            <person name="Lipzen A."/>
            <person name="Kuo A."/>
            <person name="Riley R."/>
            <person name="Mondo S."/>
            <person name="Labutti K."/>
            <person name="Haridas S."/>
            <person name="Pangalinan J."/>
            <person name="Salamov A.A."/>
            <person name="Simmons B.A."/>
            <person name="Magnuson J.K."/>
            <person name="Chen J."/>
            <person name="Drula E."/>
            <person name="Henrissat B."/>
            <person name="Wiebenga A."/>
            <person name="Lubbers R.J."/>
            <person name="Gomes A.C."/>
            <person name="Makela M.R."/>
            <person name="Stajich J."/>
            <person name="Grigoriev I.V."/>
            <person name="Mortensen U.H."/>
            <person name="De Vries R.P."/>
            <person name="Baker S.E."/>
            <person name="Andersen M.R."/>
        </authorList>
    </citation>
    <scope>NUCLEOTIDE SEQUENCE [LARGE SCALE GENOMIC DNA]</scope>
    <source>
        <strain evidence="3 4">CBS 588.65</strain>
    </source>
</reference>
<evidence type="ECO:0000256" key="1">
    <source>
        <dbReference type="SAM" id="SignalP"/>
    </source>
</evidence>
<feature type="chain" id="PRO_5047522979" description="Metallo-beta-lactamase domain-containing protein" evidence="1">
    <location>
        <begin position="20"/>
        <end position="159"/>
    </location>
</feature>
<comment type="caution">
    <text evidence="3">The sequence shown here is derived from an EMBL/GenBank/DDBJ whole genome shotgun (WGS) entry which is preliminary data.</text>
</comment>
<keyword evidence="4" id="KW-1185">Reference proteome</keyword>
<dbReference type="InterPro" id="IPR036866">
    <property type="entry name" value="RibonucZ/Hydroxyglut_hydro"/>
</dbReference>
<evidence type="ECO:0000259" key="2">
    <source>
        <dbReference type="Pfam" id="PF00753"/>
    </source>
</evidence>
<keyword evidence="1" id="KW-0732">Signal</keyword>
<proteinExistence type="predicted"/>
<protein>
    <recommendedName>
        <fullName evidence="2">Metallo-beta-lactamase domain-containing protein</fullName>
    </recommendedName>
</protein>
<dbReference type="Proteomes" id="UP001610334">
    <property type="component" value="Unassembled WGS sequence"/>
</dbReference>
<dbReference type="EMBL" id="JBFXLT010000112">
    <property type="protein sequence ID" value="KAL2808450.1"/>
    <property type="molecule type" value="Genomic_DNA"/>
</dbReference>
<feature type="signal peptide" evidence="1">
    <location>
        <begin position="1"/>
        <end position="19"/>
    </location>
</feature>
<gene>
    <name evidence="3" type="ORF">BJX63DRAFT_436125</name>
</gene>
<name>A0ABR4GZ21_9EURO</name>